<comment type="caution">
    <text evidence="1">The sequence shown here is derived from an EMBL/GenBank/DDBJ whole genome shotgun (WGS) entry which is preliminary data.</text>
</comment>
<name>A0AC61RFP4_9BACT</name>
<keyword evidence="1" id="KW-0378">Hydrolase</keyword>
<keyword evidence="1" id="KW-0031">Aminopeptidase</keyword>
<sequence>MIYIKTAEEIVKMRAACDLVSRTLGEVAKWARPGITTRKLDNIAREFILDNGGKPACLGYHGFPGTLCIEVNETVVHGFPSGYELREGDIVGTDCVAELDGFNGDSCYTFAIGEIDEKVARLLQVTKESLYVGINAAQAGKRIGDISNAVQTYCERAGYSVVREMCGHGIGKSMHEDPEVPNFGRRGIGPVLKPGMCIAIEPMINLGSKNVVIESNGWECRTRDRKHSAHYEHTILITTDGPEIMTTFDYIDAALSAGDNNSI</sequence>
<evidence type="ECO:0000313" key="1">
    <source>
        <dbReference type="EMBL" id="TGY79396.1"/>
    </source>
</evidence>
<reference evidence="1" key="1">
    <citation type="submission" date="2019-04" db="EMBL/GenBank/DDBJ databases">
        <title>Microbes associate with the intestines of laboratory mice.</title>
        <authorList>
            <person name="Navarre W."/>
            <person name="Wong E."/>
            <person name="Huang K."/>
            <person name="Tropini C."/>
            <person name="Ng K."/>
            <person name="Yu B."/>
        </authorList>
    </citation>
    <scope>NUCLEOTIDE SEQUENCE</scope>
    <source>
        <strain evidence="1">NM04_E33</strain>
    </source>
</reference>
<dbReference type="EMBL" id="SRYB01000007">
    <property type="protein sequence ID" value="TGY79396.1"/>
    <property type="molecule type" value="Genomic_DNA"/>
</dbReference>
<protein>
    <submittedName>
        <fullName evidence="1">Type I methionyl aminopeptidase</fullName>
        <ecNumber evidence="1">3.4.11.18</ecNumber>
    </submittedName>
</protein>
<keyword evidence="1" id="KW-0645">Protease</keyword>
<evidence type="ECO:0000313" key="2">
    <source>
        <dbReference type="Proteomes" id="UP000306319"/>
    </source>
</evidence>
<gene>
    <name evidence="1" type="primary">map</name>
    <name evidence="1" type="ORF">E5331_06900</name>
</gene>
<dbReference type="Proteomes" id="UP000306319">
    <property type="component" value="Unassembled WGS sequence"/>
</dbReference>
<keyword evidence="2" id="KW-1185">Reference proteome</keyword>
<accession>A0AC61RFP4</accession>
<organism evidence="1 2">
    <name type="scientific">Lepagella muris</name>
    <dbReference type="NCBI Taxonomy" id="3032870"/>
    <lineage>
        <taxon>Bacteria</taxon>
        <taxon>Pseudomonadati</taxon>
        <taxon>Bacteroidota</taxon>
        <taxon>Bacteroidia</taxon>
        <taxon>Bacteroidales</taxon>
        <taxon>Muribaculaceae</taxon>
        <taxon>Lepagella</taxon>
    </lineage>
</organism>
<proteinExistence type="predicted"/>
<dbReference type="EC" id="3.4.11.18" evidence="1"/>